<evidence type="ECO:0000313" key="1">
    <source>
        <dbReference type="EMBL" id="OCT69721.1"/>
    </source>
</evidence>
<accession>A0A974H9X4</accession>
<dbReference type="AlphaFoldDB" id="A0A974H9X4"/>
<dbReference type="Proteomes" id="UP000694892">
    <property type="component" value="Chromosome 7S"/>
</dbReference>
<evidence type="ECO:0000313" key="2">
    <source>
        <dbReference type="Proteomes" id="UP000694892"/>
    </source>
</evidence>
<gene>
    <name evidence="1" type="ORF">XELAEV_18036645mg</name>
</gene>
<reference evidence="2" key="1">
    <citation type="journal article" date="2016" name="Nature">
        <title>Genome evolution in the allotetraploid frog Xenopus laevis.</title>
        <authorList>
            <person name="Session A.M."/>
            <person name="Uno Y."/>
            <person name="Kwon T."/>
            <person name="Chapman J.A."/>
            <person name="Toyoda A."/>
            <person name="Takahashi S."/>
            <person name="Fukui A."/>
            <person name="Hikosaka A."/>
            <person name="Suzuki A."/>
            <person name="Kondo M."/>
            <person name="van Heeringen S.J."/>
            <person name="Quigley I."/>
            <person name="Heinz S."/>
            <person name="Ogino H."/>
            <person name="Ochi H."/>
            <person name="Hellsten U."/>
            <person name="Lyons J.B."/>
            <person name="Simakov O."/>
            <person name="Putnam N."/>
            <person name="Stites J."/>
            <person name="Kuroki Y."/>
            <person name="Tanaka T."/>
            <person name="Michiue T."/>
            <person name="Watanabe M."/>
            <person name="Bogdanovic O."/>
            <person name="Lister R."/>
            <person name="Georgiou G."/>
            <person name="Paranjpe S.S."/>
            <person name="van Kruijsbergen I."/>
            <person name="Shu S."/>
            <person name="Carlson J."/>
            <person name="Kinoshita T."/>
            <person name="Ohta Y."/>
            <person name="Mawaribuchi S."/>
            <person name="Jenkins J."/>
            <person name="Grimwood J."/>
            <person name="Schmutz J."/>
            <person name="Mitros T."/>
            <person name="Mozaffari S.V."/>
            <person name="Suzuki Y."/>
            <person name="Haramoto Y."/>
            <person name="Yamamoto T.S."/>
            <person name="Takagi C."/>
            <person name="Heald R."/>
            <person name="Miller K."/>
            <person name="Haudenschild C."/>
            <person name="Kitzman J."/>
            <person name="Nakayama T."/>
            <person name="Izutsu Y."/>
            <person name="Robert J."/>
            <person name="Fortriede J."/>
            <person name="Burns K."/>
            <person name="Lotay V."/>
            <person name="Karimi K."/>
            <person name="Yasuoka Y."/>
            <person name="Dichmann D.S."/>
            <person name="Flajnik M.F."/>
            <person name="Houston D.W."/>
            <person name="Shendure J."/>
            <person name="DuPasquier L."/>
            <person name="Vize P.D."/>
            <person name="Zorn A.M."/>
            <person name="Ito M."/>
            <person name="Marcotte E.M."/>
            <person name="Wallingford J.B."/>
            <person name="Ito Y."/>
            <person name="Asashima M."/>
            <person name="Ueno N."/>
            <person name="Matsuda Y."/>
            <person name="Veenstra G.J."/>
            <person name="Fujiyama A."/>
            <person name="Harland R.M."/>
            <person name="Taira M."/>
            <person name="Rokhsar D.S."/>
        </authorList>
    </citation>
    <scope>NUCLEOTIDE SEQUENCE [LARGE SCALE GENOMIC DNA]</scope>
    <source>
        <strain evidence="2">J</strain>
    </source>
</reference>
<dbReference type="EMBL" id="CM004479">
    <property type="protein sequence ID" value="OCT69721.1"/>
    <property type="molecule type" value="Genomic_DNA"/>
</dbReference>
<protein>
    <submittedName>
        <fullName evidence="1">Uncharacterized protein</fullName>
    </submittedName>
</protein>
<organism evidence="1 2">
    <name type="scientific">Xenopus laevis</name>
    <name type="common">African clawed frog</name>
    <dbReference type="NCBI Taxonomy" id="8355"/>
    <lineage>
        <taxon>Eukaryota</taxon>
        <taxon>Metazoa</taxon>
        <taxon>Chordata</taxon>
        <taxon>Craniata</taxon>
        <taxon>Vertebrata</taxon>
        <taxon>Euteleostomi</taxon>
        <taxon>Amphibia</taxon>
        <taxon>Batrachia</taxon>
        <taxon>Anura</taxon>
        <taxon>Pipoidea</taxon>
        <taxon>Pipidae</taxon>
        <taxon>Xenopodinae</taxon>
        <taxon>Xenopus</taxon>
        <taxon>Xenopus</taxon>
    </lineage>
</organism>
<name>A0A974H9X4_XENLA</name>
<sequence>MESDWDKGTFILDEINKESKCCWVNLLRANQITAVDSVPAFLSDGTAYSPHRLDVNVYSPHRLDVNVYSPHRSDGTAYSPHRLDVNVYSPHRLDVNVYSPYRLDGTANPPYRSVNSATPAEFCTEIHFSKEQTDFFIFNFEI</sequence>
<proteinExistence type="predicted"/>